<dbReference type="RefSeq" id="WP_380865875.1">
    <property type="nucleotide sequence ID" value="NZ_JBHSKM010000053.1"/>
</dbReference>
<gene>
    <name evidence="2" type="ORF">ACFPQ9_43670</name>
</gene>
<reference evidence="3" key="1">
    <citation type="journal article" date="2019" name="Int. J. Syst. Evol. Microbiol.">
        <title>The Global Catalogue of Microorganisms (GCM) 10K type strain sequencing project: providing services to taxonomists for standard genome sequencing and annotation.</title>
        <authorList>
            <consortium name="The Broad Institute Genomics Platform"/>
            <consortium name="The Broad Institute Genome Sequencing Center for Infectious Disease"/>
            <person name="Wu L."/>
            <person name="Ma J."/>
        </authorList>
    </citation>
    <scope>NUCLEOTIDE SEQUENCE [LARGE SCALE GENOMIC DNA]</scope>
    <source>
        <strain evidence="3">KCTC 42586</strain>
    </source>
</reference>
<keyword evidence="1" id="KW-0812">Transmembrane</keyword>
<keyword evidence="1" id="KW-0472">Membrane</keyword>
<name>A0ABW0D1T2_STRCD</name>
<keyword evidence="1" id="KW-1133">Transmembrane helix</keyword>
<dbReference type="EMBL" id="JBHSKM010000053">
    <property type="protein sequence ID" value="MFC5220720.1"/>
    <property type="molecule type" value="Genomic_DNA"/>
</dbReference>
<organism evidence="2 3">
    <name type="scientific">Streptomyces coerulescens</name>
    <dbReference type="NCBI Taxonomy" id="29304"/>
    <lineage>
        <taxon>Bacteria</taxon>
        <taxon>Bacillati</taxon>
        <taxon>Actinomycetota</taxon>
        <taxon>Actinomycetes</taxon>
        <taxon>Kitasatosporales</taxon>
        <taxon>Streptomycetaceae</taxon>
        <taxon>Streptomyces</taxon>
    </lineage>
</organism>
<evidence type="ECO:0000313" key="2">
    <source>
        <dbReference type="EMBL" id="MFC5220720.1"/>
    </source>
</evidence>
<keyword evidence="3" id="KW-1185">Reference proteome</keyword>
<feature type="transmembrane region" description="Helical" evidence="1">
    <location>
        <begin position="46"/>
        <end position="68"/>
    </location>
</feature>
<dbReference type="Proteomes" id="UP001596263">
    <property type="component" value="Unassembled WGS sequence"/>
</dbReference>
<proteinExistence type="predicted"/>
<sequence length="83" mass="9205">MTPAKRIWISLLALGLVHELDALTNSESGDPLAERIRALFQVHTGVGRAAFLIVWLPFAAWPAAHLSVKKPCPFLTRQPTAYR</sequence>
<evidence type="ECO:0000313" key="3">
    <source>
        <dbReference type="Proteomes" id="UP001596263"/>
    </source>
</evidence>
<protein>
    <submittedName>
        <fullName evidence="2">Uncharacterized protein</fullName>
    </submittedName>
</protein>
<accession>A0ABW0D1T2</accession>
<evidence type="ECO:0000256" key="1">
    <source>
        <dbReference type="SAM" id="Phobius"/>
    </source>
</evidence>
<comment type="caution">
    <text evidence="2">The sequence shown here is derived from an EMBL/GenBank/DDBJ whole genome shotgun (WGS) entry which is preliminary data.</text>
</comment>